<feature type="region of interest" description="Disordered" evidence="6">
    <location>
        <begin position="102"/>
        <end position="144"/>
    </location>
</feature>
<dbReference type="SUPFAM" id="SSF47113">
    <property type="entry name" value="Histone-fold"/>
    <property type="match status" value="1"/>
</dbReference>
<dbReference type="EMBL" id="VWYH01000624">
    <property type="protein sequence ID" value="NXW82132.1"/>
    <property type="molecule type" value="Genomic_DNA"/>
</dbReference>
<keyword evidence="3" id="KW-0227">DNA damage</keyword>
<evidence type="ECO:0000256" key="6">
    <source>
        <dbReference type="SAM" id="MobiDB-lite"/>
    </source>
</evidence>
<gene>
    <name evidence="7" type="primary">Cenps</name>
    <name evidence="7" type="ORF">ALOBEC_R01824</name>
</gene>
<evidence type="ECO:0000256" key="3">
    <source>
        <dbReference type="ARBA" id="ARBA00022763"/>
    </source>
</evidence>
<keyword evidence="4" id="KW-0238">DNA-binding</keyword>
<dbReference type="GO" id="GO:0003682">
    <property type="term" value="F:chromatin binding"/>
    <property type="evidence" value="ECO:0007669"/>
    <property type="project" value="TreeGrafter"/>
</dbReference>
<keyword evidence="5" id="KW-0234">DNA repair</keyword>
<feature type="non-terminal residue" evidence="7">
    <location>
        <position position="1"/>
    </location>
</feature>
<dbReference type="AlphaFoldDB" id="A0A7L4F8W9"/>
<evidence type="ECO:0000256" key="1">
    <source>
        <dbReference type="ARBA" id="ARBA00006612"/>
    </source>
</evidence>
<comment type="caution">
    <text evidence="7">The sequence shown here is derived from an EMBL/GenBank/DDBJ whole genome shotgun (WGS) entry which is preliminary data.</text>
</comment>
<dbReference type="PANTHER" id="PTHR22980:SF0">
    <property type="entry name" value="CENTROMERE PROTEIN S"/>
    <property type="match status" value="1"/>
</dbReference>
<evidence type="ECO:0000256" key="5">
    <source>
        <dbReference type="ARBA" id="ARBA00023204"/>
    </source>
</evidence>
<dbReference type="OrthoDB" id="1872155at2759"/>
<dbReference type="InterPro" id="IPR009072">
    <property type="entry name" value="Histone-fold"/>
</dbReference>
<evidence type="ECO:0000313" key="8">
    <source>
        <dbReference type="Proteomes" id="UP000541332"/>
    </source>
</evidence>
<reference evidence="7 8" key="1">
    <citation type="submission" date="2020-02" db="EMBL/GenBank/DDBJ databases">
        <title>Bird 10,000 Genomes (B10K) Project - Family phase.</title>
        <authorList>
            <person name="Zhang G."/>
        </authorList>
    </citation>
    <scope>NUCLEOTIDE SEQUENCE [LARGE SCALE GENOMIC DNA]</scope>
    <source>
        <strain evidence="7">B10K-DU-006-06</strain>
    </source>
</reference>
<dbReference type="PANTHER" id="PTHR22980">
    <property type="entry name" value="CORTISTATIN"/>
    <property type="match status" value="1"/>
</dbReference>
<evidence type="ECO:0000256" key="4">
    <source>
        <dbReference type="ARBA" id="ARBA00023125"/>
    </source>
</evidence>
<dbReference type="Pfam" id="PF15630">
    <property type="entry name" value="CENP-S"/>
    <property type="match status" value="1"/>
</dbReference>
<comment type="similarity">
    <text evidence="1">Belongs to the TAF9 family. CENP-S/MHF1 subfamily.</text>
</comment>
<protein>
    <recommendedName>
        <fullName evidence="2">Centromere protein S</fullName>
    </recommendedName>
</protein>
<proteinExistence type="inferred from homology"/>
<dbReference type="Gene3D" id="1.10.20.10">
    <property type="entry name" value="Histone, subunit A"/>
    <property type="match status" value="1"/>
</dbReference>
<dbReference type="Proteomes" id="UP000541332">
    <property type="component" value="Unassembled WGS sequence"/>
</dbReference>
<dbReference type="GO" id="GO:0000712">
    <property type="term" value="P:resolution of meiotic recombination intermediates"/>
    <property type="evidence" value="ECO:0007669"/>
    <property type="project" value="TreeGrafter"/>
</dbReference>
<dbReference type="CDD" id="cd22919">
    <property type="entry name" value="HFD_CENP-S"/>
    <property type="match status" value="1"/>
</dbReference>
<feature type="non-terminal residue" evidence="7">
    <location>
        <position position="144"/>
    </location>
</feature>
<evidence type="ECO:0000313" key="7">
    <source>
        <dbReference type="EMBL" id="NXW82132.1"/>
    </source>
</evidence>
<accession>A0A7L4F8W9</accession>
<evidence type="ECO:0000256" key="2">
    <source>
        <dbReference type="ARBA" id="ARBA00016400"/>
    </source>
</evidence>
<name>A0A7L4F8W9_9COLU</name>
<sequence>MCGELTHRCLGFLQRLKAAVHYAVGCLCEEVAEDKDVQFSKQTIAAISEITFRQCGTEVCILSRYFYVLCRHAKRSTVTTEDVKLLARRSNSLLKYITQKSEELASSNMEQKEKKKKKSGAAKGGRTSGEQETAVTESEDSNMA</sequence>
<dbReference type="GO" id="GO:0003677">
    <property type="term" value="F:DNA binding"/>
    <property type="evidence" value="ECO:0007669"/>
    <property type="project" value="UniProtKB-KW"/>
</dbReference>
<dbReference type="GO" id="GO:0006281">
    <property type="term" value="P:DNA repair"/>
    <property type="evidence" value="ECO:0007669"/>
    <property type="project" value="UniProtKB-KW"/>
</dbReference>
<organism evidence="7 8">
    <name type="scientific">Pampusana beccarii</name>
    <name type="common">Western bronze ground-dove</name>
    <dbReference type="NCBI Taxonomy" id="2953425"/>
    <lineage>
        <taxon>Eukaryota</taxon>
        <taxon>Metazoa</taxon>
        <taxon>Chordata</taxon>
        <taxon>Craniata</taxon>
        <taxon>Vertebrata</taxon>
        <taxon>Euteleostomi</taxon>
        <taxon>Archelosauria</taxon>
        <taxon>Archosauria</taxon>
        <taxon>Dinosauria</taxon>
        <taxon>Saurischia</taxon>
        <taxon>Theropoda</taxon>
        <taxon>Coelurosauria</taxon>
        <taxon>Aves</taxon>
        <taxon>Neognathae</taxon>
        <taxon>Neoaves</taxon>
        <taxon>Columbimorphae</taxon>
        <taxon>Columbiformes</taxon>
        <taxon>Columbidae</taxon>
        <taxon>Pampusana</taxon>
    </lineage>
</organism>
<keyword evidence="8" id="KW-1185">Reference proteome</keyword>
<dbReference type="GO" id="GO:0031297">
    <property type="term" value="P:replication fork processing"/>
    <property type="evidence" value="ECO:0007669"/>
    <property type="project" value="TreeGrafter"/>
</dbReference>
<dbReference type="GO" id="GO:0046982">
    <property type="term" value="F:protein heterodimerization activity"/>
    <property type="evidence" value="ECO:0007669"/>
    <property type="project" value="InterPro"/>
</dbReference>
<dbReference type="InterPro" id="IPR029003">
    <property type="entry name" value="CENP-S/Mhf1"/>
</dbReference>
<dbReference type="GO" id="GO:0071821">
    <property type="term" value="C:FANCM-MHF complex"/>
    <property type="evidence" value="ECO:0007669"/>
    <property type="project" value="InterPro"/>
</dbReference>